<dbReference type="FunFam" id="1.10.630.10:FF:000029">
    <property type="entry name" value="Cytochrome P450 734A1"/>
    <property type="match status" value="1"/>
</dbReference>
<dbReference type="PROSITE" id="PS00086">
    <property type="entry name" value="CYTOCHROME_P450"/>
    <property type="match status" value="1"/>
</dbReference>
<dbReference type="GO" id="GO:0016020">
    <property type="term" value="C:membrane"/>
    <property type="evidence" value="ECO:0007669"/>
    <property type="project" value="UniProtKB-SubCell"/>
</dbReference>
<dbReference type="Gene3D" id="1.10.630.10">
    <property type="entry name" value="Cytochrome P450"/>
    <property type="match status" value="1"/>
</dbReference>
<evidence type="ECO:0000256" key="10">
    <source>
        <dbReference type="ARBA" id="ARBA00023136"/>
    </source>
</evidence>
<evidence type="ECO:0000256" key="4">
    <source>
        <dbReference type="ARBA" id="ARBA00022692"/>
    </source>
</evidence>
<dbReference type="GO" id="GO:0005506">
    <property type="term" value="F:iron ion binding"/>
    <property type="evidence" value="ECO:0007669"/>
    <property type="project" value="InterPro"/>
</dbReference>
<evidence type="ECO:0000256" key="2">
    <source>
        <dbReference type="ARBA" id="ARBA00010617"/>
    </source>
</evidence>
<evidence type="ECO:0000313" key="14">
    <source>
        <dbReference type="Proteomes" id="UP001190926"/>
    </source>
</evidence>
<evidence type="ECO:0000256" key="7">
    <source>
        <dbReference type="ARBA" id="ARBA00023002"/>
    </source>
</evidence>
<dbReference type="InterPro" id="IPR002401">
    <property type="entry name" value="Cyt_P450_E_grp-I"/>
</dbReference>
<reference evidence="13 14" key="1">
    <citation type="journal article" date="2021" name="Nat. Commun.">
        <title>Incipient diploidization of the medicinal plant Perilla within 10,000 years.</title>
        <authorList>
            <person name="Zhang Y."/>
            <person name="Shen Q."/>
            <person name="Leng L."/>
            <person name="Zhang D."/>
            <person name="Chen S."/>
            <person name="Shi Y."/>
            <person name="Ning Z."/>
            <person name="Chen S."/>
        </authorList>
    </citation>
    <scope>NUCLEOTIDE SEQUENCE [LARGE SCALE GENOMIC DNA]</scope>
    <source>
        <strain evidence="14">cv. PC099</strain>
    </source>
</reference>
<dbReference type="SUPFAM" id="SSF48264">
    <property type="entry name" value="Cytochrome P450"/>
    <property type="match status" value="1"/>
</dbReference>
<evidence type="ECO:0000313" key="13">
    <source>
        <dbReference type="EMBL" id="KAH6829183.1"/>
    </source>
</evidence>
<comment type="caution">
    <text evidence="13">The sequence shown here is derived from an EMBL/GenBank/DDBJ whole genome shotgun (WGS) entry which is preliminary data.</text>
</comment>
<dbReference type="GO" id="GO:0020037">
    <property type="term" value="F:heme binding"/>
    <property type="evidence" value="ECO:0007669"/>
    <property type="project" value="InterPro"/>
</dbReference>
<protein>
    <submittedName>
        <fullName evidence="13">Cytochrome P450</fullName>
    </submittedName>
</protein>
<accession>A0AAD4J8J3</accession>
<evidence type="ECO:0000256" key="3">
    <source>
        <dbReference type="ARBA" id="ARBA00022617"/>
    </source>
</evidence>
<keyword evidence="9 12" id="KW-0503">Monooxygenase</keyword>
<dbReference type="GO" id="GO:0009820">
    <property type="term" value="P:alkaloid metabolic process"/>
    <property type="evidence" value="ECO:0007669"/>
    <property type="project" value="UniProtKB-ARBA"/>
</dbReference>
<dbReference type="EMBL" id="SDAM02000112">
    <property type="protein sequence ID" value="KAH6829183.1"/>
    <property type="molecule type" value="Genomic_DNA"/>
</dbReference>
<dbReference type="GO" id="GO:0004497">
    <property type="term" value="F:monooxygenase activity"/>
    <property type="evidence" value="ECO:0007669"/>
    <property type="project" value="UniProtKB-KW"/>
</dbReference>
<dbReference type="InterPro" id="IPR050665">
    <property type="entry name" value="Cytochrome_P450_Monooxygen"/>
</dbReference>
<evidence type="ECO:0000256" key="1">
    <source>
        <dbReference type="ARBA" id="ARBA00004167"/>
    </source>
</evidence>
<keyword evidence="10" id="KW-0472">Membrane</keyword>
<keyword evidence="8 11" id="KW-0408">Iron</keyword>
<name>A0AAD4J8J3_PERFH</name>
<evidence type="ECO:0000256" key="9">
    <source>
        <dbReference type="ARBA" id="ARBA00023033"/>
    </source>
</evidence>
<evidence type="ECO:0000256" key="5">
    <source>
        <dbReference type="ARBA" id="ARBA00022723"/>
    </source>
</evidence>
<evidence type="ECO:0000256" key="8">
    <source>
        <dbReference type="ARBA" id="ARBA00023004"/>
    </source>
</evidence>
<dbReference type="InterPro" id="IPR001128">
    <property type="entry name" value="Cyt_P450"/>
</dbReference>
<dbReference type="Proteomes" id="UP001190926">
    <property type="component" value="Unassembled WGS sequence"/>
</dbReference>
<keyword evidence="6" id="KW-1133">Transmembrane helix</keyword>
<dbReference type="InterPro" id="IPR036396">
    <property type="entry name" value="Cyt_P450_sf"/>
</dbReference>
<evidence type="ECO:0000256" key="11">
    <source>
        <dbReference type="PIRSR" id="PIRSR602401-1"/>
    </source>
</evidence>
<keyword evidence="4" id="KW-0812">Transmembrane</keyword>
<gene>
    <name evidence="13" type="ORF">C2S53_011753</name>
</gene>
<keyword evidence="3 11" id="KW-0349">Heme</keyword>
<dbReference type="PRINTS" id="PR00385">
    <property type="entry name" value="P450"/>
</dbReference>
<dbReference type="Pfam" id="PF00067">
    <property type="entry name" value="p450"/>
    <property type="match status" value="1"/>
</dbReference>
<keyword evidence="5 11" id="KW-0479">Metal-binding</keyword>
<keyword evidence="7 12" id="KW-0560">Oxidoreductase</keyword>
<dbReference type="GO" id="GO:0009753">
    <property type="term" value="P:response to jasmonic acid"/>
    <property type="evidence" value="ECO:0007669"/>
    <property type="project" value="UniProtKB-ARBA"/>
</dbReference>
<comment type="similarity">
    <text evidence="2 12">Belongs to the cytochrome P450 family.</text>
</comment>
<keyword evidence="14" id="KW-1185">Reference proteome</keyword>
<organism evidence="13 14">
    <name type="scientific">Perilla frutescens var. hirtella</name>
    <name type="common">Perilla citriodora</name>
    <name type="synonym">Perilla setoyensis</name>
    <dbReference type="NCBI Taxonomy" id="608512"/>
    <lineage>
        <taxon>Eukaryota</taxon>
        <taxon>Viridiplantae</taxon>
        <taxon>Streptophyta</taxon>
        <taxon>Embryophyta</taxon>
        <taxon>Tracheophyta</taxon>
        <taxon>Spermatophyta</taxon>
        <taxon>Magnoliopsida</taxon>
        <taxon>eudicotyledons</taxon>
        <taxon>Gunneridae</taxon>
        <taxon>Pentapetalae</taxon>
        <taxon>asterids</taxon>
        <taxon>lamiids</taxon>
        <taxon>Lamiales</taxon>
        <taxon>Lamiaceae</taxon>
        <taxon>Nepetoideae</taxon>
        <taxon>Elsholtzieae</taxon>
        <taxon>Perilla</taxon>
    </lineage>
</organism>
<dbReference type="AlphaFoldDB" id="A0AAD4J8J3"/>
<dbReference type="PANTHER" id="PTHR24282:SF211">
    <property type="entry name" value="CYTOCHROME P450-RELATED"/>
    <property type="match status" value="1"/>
</dbReference>
<dbReference type="PRINTS" id="PR00463">
    <property type="entry name" value="EP450I"/>
</dbReference>
<evidence type="ECO:0000256" key="12">
    <source>
        <dbReference type="RuleBase" id="RU000461"/>
    </source>
</evidence>
<comment type="subcellular location">
    <subcellularLocation>
        <location evidence="1">Membrane</location>
        <topology evidence="1">Single-pass membrane protein</topology>
    </subcellularLocation>
</comment>
<dbReference type="PANTHER" id="PTHR24282">
    <property type="entry name" value="CYTOCHROME P450 FAMILY MEMBER"/>
    <property type="match status" value="1"/>
</dbReference>
<feature type="binding site" description="axial binding residue" evidence="11">
    <location>
        <position position="453"/>
    </location>
    <ligand>
        <name>heme</name>
        <dbReference type="ChEBI" id="CHEBI:30413"/>
    </ligand>
    <ligandPart>
        <name>Fe</name>
        <dbReference type="ChEBI" id="CHEBI:18248"/>
    </ligandPart>
</feature>
<dbReference type="GO" id="GO:0016705">
    <property type="term" value="F:oxidoreductase activity, acting on paired donors, with incorporation or reduction of molecular oxygen"/>
    <property type="evidence" value="ECO:0007669"/>
    <property type="project" value="InterPro"/>
</dbReference>
<comment type="cofactor">
    <cofactor evidence="11">
        <name>heme</name>
        <dbReference type="ChEBI" id="CHEBI:30413"/>
    </cofactor>
</comment>
<proteinExistence type="inferred from homology"/>
<evidence type="ECO:0000256" key="6">
    <source>
        <dbReference type="ARBA" id="ARBA00022989"/>
    </source>
</evidence>
<dbReference type="InterPro" id="IPR017972">
    <property type="entry name" value="Cyt_P450_CS"/>
</dbReference>
<sequence>MSLSLLLLLFSLIIFLSYYCFHKIVWVPLKIQKHFKKQGVNGPDYRPIFGNSAEIRRRMIAAAEAAPISRITHDICHRVIPHYWNWSARYGKNFLFWFGPKPRLAVADPTMIKDILMINYRNFEKIKMNPSSKLLFGDGLIGLEGEKWAVHRRITAQAFNMERVKGWIPEMVASTANMMNKWEEKRAEKSELEIDVHQELQQLSADIISRTAFGSSYERGNRIFELQEQQVGLVVQAFRSVYIPGFRFLPTKKNRMRWRLDQETRKLIRESIEKHGNNEGNAKSLLVLLMSSYKNEDGINEKLDIEEVIDECKTFYFAGKETTANLLTWVLLLLACHQEWQTRARDEVLATCRGSSHPTAENISDLKILSMILNETLRLYPPAVALMRRASDNVKLGSLDIPADTEMYIAMTAVHHDTEIWGDDANEFNPSRFSEPRKHPASFFPFGLGPRICVGQNLAVVEAKLVLAMILQHYSFVISPSYVHAPMQSMTLQPQHGVQLLFSRILQ</sequence>